<evidence type="ECO:0000256" key="3">
    <source>
        <dbReference type="SAM" id="SignalP"/>
    </source>
</evidence>
<keyword evidence="2" id="KW-0812">Transmembrane</keyword>
<dbReference type="Proteomes" id="UP001164286">
    <property type="component" value="Unassembled WGS sequence"/>
</dbReference>
<evidence type="ECO:0000256" key="2">
    <source>
        <dbReference type="SAM" id="Phobius"/>
    </source>
</evidence>
<dbReference type="InterPro" id="IPR013766">
    <property type="entry name" value="Thioredoxin_domain"/>
</dbReference>
<dbReference type="EMBL" id="JAKWFO010000014">
    <property type="protein sequence ID" value="KAI9632266.1"/>
    <property type="molecule type" value="Genomic_DNA"/>
</dbReference>
<dbReference type="GeneID" id="77730363"/>
<comment type="caution">
    <text evidence="5">The sequence shown here is derived from an EMBL/GenBank/DDBJ whole genome shotgun (WGS) entry which is preliminary data.</text>
</comment>
<dbReference type="PROSITE" id="PS00194">
    <property type="entry name" value="THIOREDOXIN_1"/>
    <property type="match status" value="1"/>
</dbReference>
<reference evidence="5" key="1">
    <citation type="journal article" date="2022" name="G3 (Bethesda)">
        <title>High quality genome of the basidiomycete yeast Dioszegia hungarica PDD-24b-2 isolated from cloud water.</title>
        <authorList>
            <person name="Jarrige D."/>
            <person name="Haridas S."/>
            <person name="Bleykasten-Grosshans C."/>
            <person name="Joly M."/>
            <person name="Nadalig T."/>
            <person name="Sancelme M."/>
            <person name="Vuilleumier S."/>
            <person name="Grigoriev I.V."/>
            <person name="Amato P."/>
            <person name="Bringel F."/>
        </authorList>
    </citation>
    <scope>NUCLEOTIDE SEQUENCE</scope>
    <source>
        <strain evidence="5">PDD-24b-2</strain>
    </source>
</reference>
<dbReference type="PRINTS" id="PR00421">
    <property type="entry name" value="THIOREDOXIN"/>
</dbReference>
<feature type="compositionally biased region" description="Gly residues" evidence="1">
    <location>
        <begin position="572"/>
        <end position="589"/>
    </location>
</feature>
<proteinExistence type="predicted"/>
<feature type="signal peptide" evidence="3">
    <location>
        <begin position="1"/>
        <end position="19"/>
    </location>
</feature>
<dbReference type="PANTHER" id="PTHR45815:SF3">
    <property type="entry name" value="PROTEIN DISULFIDE-ISOMERASE A6"/>
    <property type="match status" value="1"/>
</dbReference>
<feature type="transmembrane region" description="Helical" evidence="2">
    <location>
        <begin position="536"/>
        <end position="554"/>
    </location>
</feature>
<evidence type="ECO:0000259" key="4">
    <source>
        <dbReference type="PROSITE" id="PS51352"/>
    </source>
</evidence>
<keyword evidence="3" id="KW-0732">Signal</keyword>
<keyword evidence="6" id="KW-1185">Reference proteome</keyword>
<keyword evidence="2" id="KW-1133">Transmembrane helix</keyword>
<feature type="region of interest" description="Disordered" evidence="1">
    <location>
        <begin position="562"/>
        <end position="596"/>
    </location>
</feature>
<evidence type="ECO:0000313" key="6">
    <source>
        <dbReference type="Proteomes" id="UP001164286"/>
    </source>
</evidence>
<gene>
    <name evidence="5" type="ORF">MKK02DRAFT_40571</name>
</gene>
<feature type="domain" description="Thioredoxin" evidence="4">
    <location>
        <begin position="152"/>
        <end position="271"/>
    </location>
</feature>
<evidence type="ECO:0000256" key="1">
    <source>
        <dbReference type="SAM" id="MobiDB-lite"/>
    </source>
</evidence>
<keyword evidence="2" id="KW-0472">Membrane</keyword>
<dbReference type="CDD" id="cd02961">
    <property type="entry name" value="PDI_a_family"/>
    <property type="match status" value="2"/>
</dbReference>
<dbReference type="InterPro" id="IPR036249">
    <property type="entry name" value="Thioredoxin-like_sf"/>
</dbReference>
<dbReference type="RefSeq" id="XP_052942043.1">
    <property type="nucleotide sequence ID" value="XM_053091158.1"/>
</dbReference>
<dbReference type="InterPro" id="IPR017937">
    <property type="entry name" value="Thioredoxin_CS"/>
</dbReference>
<dbReference type="AlphaFoldDB" id="A0AA38LT80"/>
<dbReference type="SUPFAM" id="SSF52833">
    <property type="entry name" value="Thioredoxin-like"/>
    <property type="match status" value="2"/>
</dbReference>
<sequence length="596" mass="65807">MRLTGALLWAAAHALSAVADSVNTVLEDGFELRHLTESNFKGSISRGLWLVEHFSPRCSHCRAFAPTWEQIARGKNHLERLTGFHMAQVDCLAQGDLCNSNGIKFYPSLILYSNGQELAQYSGDRSPADLGKWIDDQSNSYARGQLLATSSLESEVVSSGFGRPNSEGKVLEVDEAQLEVLKGNGPVLVDFYAPWCGHCKKLRPIYETLAGALKNQLNVAAVNCDENPILCRKSNIKGYPTIRLLQDGGSEDYKSARNLGGMKKFAMKAVERPFLQPIKLEDFEDIVSSEEAFFLYLQNFDTSVDDLNAVKSALKPLKSSLPSYTTSDPLLYANLSISNPPPTSVLLAFSSPSFRPVASLPFPAENQAITRFVNLHMHPTLLQLSSSNYADIMKSPTRAMIVLAAVHGGETGRKEREEFERISRAWKRGGRRFDQPVWFVWIDGERWASWMSQAYGIRKRNLPAAVVIDPPLSEYYDQTLESTSISFDGASIFSTLEGYYQKLLPPKRSETALEWGSHSATMTLINLSEFSYDHPLLAMGTVIGAVATFVYLLTRCLGKDPKEGGRDHTTNGHGGGSYGHEKYGNGGHALSGSRLD</sequence>
<dbReference type="Gene3D" id="3.40.30.10">
    <property type="entry name" value="Glutaredoxin"/>
    <property type="match status" value="3"/>
</dbReference>
<protein>
    <submittedName>
        <fullName evidence="5">Thioredoxin-like protein</fullName>
    </submittedName>
</protein>
<name>A0AA38LT80_9TREE</name>
<dbReference type="Pfam" id="PF13848">
    <property type="entry name" value="Thioredoxin_6"/>
    <property type="match status" value="1"/>
</dbReference>
<accession>A0AA38LT80</accession>
<dbReference type="Pfam" id="PF00085">
    <property type="entry name" value="Thioredoxin"/>
    <property type="match status" value="2"/>
</dbReference>
<feature type="domain" description="Thioredoxin" evidence="4">
    <location>
        <begin position="6"/>
        <end position="139"/>
    </location>
</feature>
<feature type="chain" id="PRO_5041443439" evidence="3">
    <location>
        <begin position="20"/>
        <end position="596"/>
    </location>
</feature>
<organism evidence="5 6">
    <name type="scientific">Dioszegia hungarica</name>
    <dbReference type="NCBI Taxonomy" id="4972"/>
    <lineage>
        <taxon>Eukaryota</taxon>
        <taxon>Fungi</taxon>
        <taxon>Dikarya</taxon>
        <taxon>Basidiomycota</taxon>
        <taxon>Agaricomycotina</taxon>
        <taxon>Tremellomycetes</taxon>
        <taxon>Tremellales</taxon>
        <taxon>Bulleribasidiaceae</taxon>
        <taxon>Dioszegia</taxon>
    </lineage>
</organism>
<dbReference type="PANTHER" id="PTHR45815">
    <property type="entry name" value="PROTEIN DISULFIDE-ISOMERASE A6"/>
    <property type="match status" value="1"/>
</dbReference>
<dbReference type="PROSITE" id="PS51352">
    <property type="entry name" value="THIOREDOXIN_2"/>
    <property type="match status" value="2"/>
</dbReference>
<dbReference type="GO" id="GO:0034976">
    <property type="term" value="P:response to endoplasmic reticulum stress"/>
    <property type="evidence" value="ECO:0007669"/>
    <property type="project" value="TreeGrafter"/>
</dbReference>
<dbReference type="GO" id="GO:0015035">
    <property type="term" value="F:protein-disulfide reductase activity"/>
    <property type="evidence" value="ECO:0007669"/>
    <property type="project" value="TreeGrafter"/>
</dbReference>
<evidence type="ECO:0000313" key="5">
    <source>
        <dbReference type="EMBL" id="KAI9632266.1"/>
    </source>
</evidence>
<dbReference type="GO" id="GO:0005788">
    <property type="term" value="C:endoplasmic reticulum lumen"/>
    <property type="evidence" value="ECO:0007669"/>
    <property type="project" value="TreeGrafter"/>
</dbReference>